<dbReference type="Pfam" id="PF02559">
    <property type="entry name" value="CarD_TRCF_RID"/>
    <property type="match status" value="1"/>
</dbReference>
<dbReference type="RefSeq" id="WP_344006364.1">
    <property type="nucleotide sequence ID" value="NZ_BAAAMY010000004.1"/>
</dbReference>
<keyword evidence="4 9" id="KW-0378">Hydrolase</keyword>
<dbReference type="InterPro" id="IPR003711">
    <property type="entry name" value="CarD-like/TRCF_RID"/>
</dbReference>
<keyword evidence="5" id="KW-0347">Helicase</keyword>
<comment type="subcellular location">
    <subcellularLocation>
        <location evidence="9">Cytoplasm</location>
    </subcellularLocation>
</comment>
<evidence type="ECO:0000256" key="3">
    <source>
        <dbReference type="ARBA" id="ARBA00022763"/>
    </source>
</evidence>
<dbReference type="PANTHER" id="PTHR47964">
    <property type="entry name" value="ATP-DEPENDENT DNA HELICASE HOMOLOG RECG, CHLOROPLASTIC"/>
    <property type="match status" value="1"/>
</dbReference>
<dbReference type="Gene3D" id="3.40.50.11180">
    <property type="match status" value="1"/>
</dbReference>
<dbReference type="SUPFAM" id="SSF52540">
    <property type="entry name" value="P-loop containing nucleoside triphosphate hydrolases"/>
    <property type="match status" value="4"/>
</dbReference>
<dbReference type="CDD" id="cd17991">
    <property type="entry name" value="DEXHc_TRCF"/>
    <property type="match status" value="1"/>
</dbReference>
<dbReference type="HAMAP" id="MF_00969">
    <property type="entry name" value="TRCF"/>
    <property type="match status" value="1"/>
</dbReference>
<dbReference type="SMART" id="SM00487">
    <property type="entry name" value="DEXDc"/>
    <property type="match status" value="1"/>
</dbReference>
<proteinExistence type="inferred from homology"/>
<dbReference type="Gene3D" id="3.30.2060.10">
    <property type="entry name" value="Penicillin-binding protein 1b domain"/>
    <property type="match status" value="1"/>
</dbReference>
<dbReference type="InterPro" id="IPR011545">
    <property type="entry name" value="DEAD/DEAH_box_helicase_dom"/>
</dbReference>
<evidence type="ECO:0000256" key="9">
    <source>
        <dbReference type="HAMAP-Rule" id="MF_00969"/>
    </source>
</evidence>
<dbReference type="PROSITE" id="PS51194">
    <property type="entry name" value="HELICASE_CTER"/>
    <property type="match status" value="1"/>
</dbReference>
<gene>
    <name evidence="9 12" type="primary">mfd</name>
    <name evidence="12" type="ORF">GCM10009737_18330</name>
</gene>
<dbReference type="InterPro" id="IPR001650">
    <property type="entry name" value="Helicase_C-like"/>
</dbReference>
<feature type="domain" description="Helicase C-terminal" evidence="11">
    <location>
        <begin position="829"/>
        <end position="986"/>
    </location>
</feature>
<reference evidence="12 13" key="1">
    <citation type="journal article" date="2019" name="Int. J. Syst. Evol. Microbiol.">
        <title>The Global Catalogue of Microorganisms (GCM) 10K type strain sequencing project: providing services to taxonomists for standard genome sequencing and annotation.</title>
        <authorList>
            <consortium name="The Broad Institute Genomics Platform"/>
            <consortium name="The Broad Institute Genome Sequencing Center for Infectious Disease"/>
            <person name="Wu L."/>
            <person name="Ma J."/>
        </authorList>
    </citation>
    <scope>NUCLEOTIDE SEQUENCE [LARGE SCALE GENOMIC DNA]</scope>
    <source>
        <strain evidence="12 13">JCM 14046</strain>
    </source>
</reference>
<keyword evidence="13" id="KW-1185">Reference proteome</keyword>
<dbReference type="PANTHER" id="PTHR47964:SF1">
    <property type="entry name" value="ATP-DEPENDENT DNA HELICASE HOMOLOG RECG, CHLOROPLASTIC"/>
    <property type="match status" value="1"/>
</dbReference>
<dbReference type="NCBIfam" id="TIGR00580">
    <property type="entry name" value="mfd"/>
    <property type="match status" value="1"/>
</dbReference>
<dbReference type="InterPro" id="IPR027417">
    <property type="entry name" value="P-loop_NTPase"/>
</dbReference>
<dbReference type="Proteomes" id="UP001501612">
    <property type="component" value="Unassembled WGS sequence"/>
</dbReference>
<sequence>MSLAGLADVVLSEPTLRAVLADAEDGRTATLDVTAPAALRPFLVDGLRRAGRTVLAVTATTRDAEQLTEALSSLVDPVRVAHFPSWETLPHERLSPRSDTVGRRLAVLRRLAHPGTDDDNGPLDVVVAPVRSLLQPQVKGLADLEPVELVPGEEHALDDVVAALAGAAYTRVDLVEKRGEFAVRGGIVDVFPPTEEHPLRVEFWGDEIEEIRAFSVADQRAMESVAHLWAPPCRELLLTPEVRERARLLGQEHPQLREMTEKIAEGVAVEGMESLTPALVDEMELLVDLLPRDTHVVVLDPERARRRAHDLVATSEEFLDASWAVAAGGGQAPVDLGAASYRPLGDVREHTLTSGRAWWTVSPFGLADSEEAEQVGIELGVPARALPAQPVESYRGEVERAVDDVRGWLGHGYRVVVVHPGQGPAQRMVEVLGEHDVPARLVDRLDAGEAPAADVVTVTCGSLETGFVDDETRLVLLTGEDLSGQRSSTRDMRKMPARRKKQIDPLELSGGDFVVHEQHGVGRFVEMKQRVVHGATREYLVLQYGASKRGGPPDLLYVPADALDQVTRYVGGEQPSLDRLGGGDWTKRKNRARRAVREIAAELIKLYAARQATQGHAFGPDTPWQRELEDAFPFAETPDQLTTVEEVKGDMRLSTPMDRLVCGDVGYGKTEIAVRAAFKAVQDGKQVVVLVPTTLLVSQHFSTFSERMAGFPVTLKGLSRFQTDAEAAAVIEGLRDGSVDIVIGTHRLLNPDIRIKDLGLIIVDEEQRFGVEHKEQMKRLRTAVDVLSMSATPIPRTLEMAVTGIREMSTITTPPEERHPVLTYVGAYEDRQVIAAVRRELLRDGQVFYIHNRVQSIEKAAARIRELVPEARVATAHGQMGEAALEKVMLDFWEKSFDVLVCTTIVESGLDVSNANTMIIERADTLGLSQLHQLRGRVGRSRERAYAYFLYPAEKPLTETAHERLATLAQHSDLGGGMAIAMKDLEIRGAGNLLGGEQSGHIADVGFDLYVRLVGEAVSEFKGGADTEDLGEVRIELPVDAHLPHDYISSERLRLEMYKRLAEVRSDADVDAIRDELVDRYGEPPMEVASLLFVARFRARAREAGVRESTVAGKHVRFAPVSLPESRAVRLQRLYPGSILKPSSDVLLVPRPQTKPVAGSPLSGPALLEWARTVLDTVVDPPQNRPQEAS</sequence>
<feature type="domain" description="Helicase ATP-binding" evidence="10">
    <location>
        <begin position="650"/>
        <end position="811"/>
    </location>
</feature>
<dbReference type="SUPFAM" id="SSF143517">
    <property type="entry name" value="TRCF domain-like"/>
    <property type="match status" value="1"/>
</dbReference>
<evidence type="ECO:0000259" key="11">
    <source>
        <dbReference type="PROSITE" id="PS51194"/>
    </source>
</evidence>
<keyword evidence="1 9" id="KW-0963">Cytoplasm</keyword>
<evidence type="ECO:0000256" key="5">
    <source>
        <dbReference type="ARBA" id="ARBA00022806"/>
    </source>
</evidence>
<dbReference type="Gene3D" id="3.40.50.300">
    <property type="entry name" value="P-loop containing nucleotide triphosphate hydrolases"/>
    <property type="match status" value="2"/>
</dbReference>
<dbReference type="Pfam" id="PF00270">
    <property type="entry name" value="DEAD"/>
    <property type="match status" value="1"/>
</dbReference>
<comment type="similarity">
    <text evidence="9">In the C-terminal section; belongs to the helicase family. RecG subfamily.</text>
</comment>
<evidence type="ECO:0000256" key="1">
    <source>
        <dbReference type="ARBA" id="ARBA00022490"/>
    </source>
</evidence>
<dbReference type="SMART" id="SM00982">
    <property type="entry name" value="TRCF"/>
    <property type="match status" value="1"/>
</dbReference>
<comment type="function">
    <text evidence="9">Couples transcription and DNA repair by recognizing RNA polymerase (RNAP) stalled at DNA lesions. Mediates ATP-dependent release of RNAP and its truncated transcript from the DNA, and recruitment of nucleotide excision repair machinery to the damaged site.</text>
</comment>
<dbReference type="PROSITE" id="PS51192">
    <property type="entry name" value="HELICASE_ATP_BIND_1"/>
    <property type="match status" value="1"/>
</dbReference>
<dbReference type="Gene3D" id="2.40.10.170">
    <property type="match status" value="1"/>
</dbReference>
<evidence type="ECO:0000313" key="12">
    <source>
        <dbReference type="EMBL" id="GAA1917203.1"/>
    </source>
</evidence>
<evidence type="ECO:0000313" key="13">
    <source>
        <dbReference type="Proteomes" id="UP001501612"/>
    </source>
</evidence>
<evidence type="ECO:0000259" key="10">
    <source>
        <dbReference type="PROSITE" id="PS51192"/>
    </source>
</evidence>
<evidence type="ECO:0000256" key="2">
    <source>
        <dbReference type="ARBA" id="ARBA00022741"/>
    </source>
</evidence>
<name>A0ABN2PB46_9ACTN</name>
<dbReference type="SMART" id="SM01058">
    <property type="entry name" value="CarD_TRCF"/>
    <property type="match status" value="1"/>
</dbReference>
<dbReference type="InterPro" id="IPR041471">
    <property type="entry name" value="UvrB_inter"/>
</dbReference>
<keyword evidence="7 9" id="KW-0238">DNA-binding</keyword>
<evidence type="ECO:0000256" key="7">
    <source>
        <dbReference type="ARBA" id="ARBA00023125"/>
    </source>
</evidence>
<dbReference type="InterPro" id="IPR037235">
    <property type="entry name" value="TRCF-like_C_D7"/>
</dbReference>
<evidence type="ECO:0000256" key="6">
    <source>
        <dbReference type="ARBA" id="ARBA00022840"/>
    </source>
</evidence>
<dbReference type="SUPFAM" id="SSF141259">
    <property type="entry name" value="CarD-like"/>
    <property type="match status" value="1"/>
</dbReference>
<dbReference type="Pfam" id="PF03461">
    <property type="entry name" value="TRCF"/>
    <property type="match status" value="1"/>
</dbReference>
<dbReference type="InterPro" id="IPR047112">
    <property type="entry name" value="RecG/Mfd"/>
</dbReference>
<dbReference type="InterPro" id="IPR004576">
    <property type="entry name" value="Mfd"/>
</dbReference>
<dbReference type="EC" id="3.6.4.-" evidence="9"/>
<comment type="similarity">
    <text evidence="9">In the N-terminal section; belongs to the UvrB family.</text>
</comment>
<dbReference type="Pfam" id="PF17757">
    <property type="entry name" value="UvrB_inter"/>
    <property type="match status" value="1"/>
</dbReference>
<dbReference type="InterPro" id="IPR005118">
    <property type="entry name" value="TRCF_C"/>
</dbReference>
<evidence type="ECO:0000256" key="8">
    <source>
        <dbReference type="ARBA" id="ARBA00023204"/>
    </source>
</evidence>
<dbReference type="Gene3D" id="3.90.1150.50">
    <property type="entry name" value="Transcription-repair-coupling factor, D7 domain"/>
    <property type="match status" value="1"/>
</dbReference>
<dbReference type="Pfam" id="PF00271">
    <property type="entry name" value="Helicase_C"/>
    <property type="match status" value="1"/>
</dbReference>
<dbReference type="InterPro" id="IPR036101">
    <property type="entry name" value="CarD-like/TRCF_RID_sf"/>
</dbReference>
<keyword evidence="8 9" id="KW-0234">DNA repair</keyword>
<organism evidence="12 13">
    <name type="scientific">Nocardioides lentus</name>
    <dbReference type="NCBI Taxonomy" id="338077"/>
    <lineage>
        <taxon>Bacteria</taxon>
        <taxon>Bacillati</taxon>
        <taxon>Actinomycetota</taxon>
        <taxon>Actinomycetes</taxon>
        <taxon>Propionibacteriales</taxon>
        <taxon>Nocardioidaceae</taxon>
        <taxon>Nocardioides</taxon>
    </lineage>
</organism>
<evidence type="ECO:0000256" key="4">
    <source>
        <dbReference type="ARBA" id="ARBA00022801"/>
    </source>
</evidence>
<comment type="caution">
    <text evidence="12">The sequence shown here is derived from an EMBL/GenBank/DDBJ whole genome shotgun (WGS) entry which is preliminary data.</text>
</comment>
<dbReference type="EMBL" id="BAAAMY010000004">
    <property type="protein sequence ID" value="GAA1917203.1"/>
    <property type="molecule type" value="Genomic_DNA"/>
</dbReference>
<dbReference type="InterPro" id="IPR014001">
    <property type="entry name" value="Helicase_ATP-bd"/>
</dbReference>
<keyword evidence="3 9" id="KW-0227">DNA damage</keyword>
<protein>
    <recommendedName>
        <fullName evidence="9">Transcription-repair-coupling factor</fullName>
        <shortName evidence="9">TRCF</shortName>
        <ecNumber evidence="9">3.6.4.-</ecNumber>
    </recommendedName>
</protein>
<dbReference type="CDD" id="cd18810">
    <property type="entry name" value="SF2_C_TRCF"/>
    <property type="match status" value="1"/>
</dbReference>
<dbReference type="SMART" id="SM00490">
    <property type="entry name" value="HELICc"/>
    <property type="match status" value="1"/>
</dbReference>
<keyword evidence="6 9" id="KW-0067">ATP-binding</keyword>
<accession>A0ABN2PB46</accession>
<keyword evidence="2 9" id="KW-0547">Nucleotide-binding</keyword>